<dbReference type="Proteomes" id="UP001309876">
    <property type="component" value="Unassembled WGS sequence"/>
</dbReference>
<proteinExistence type="predicted"/>
<dbReference type="AlphaFoldDB" id="A0AAN7SW50"/>
<evidence type="ECO:0000313" key="2">
    <source>
        <dbReference type="Proteomes" id="UP001309876"/>
    </source>
</evidence>
<accession>A0AAN7SW50</accession>
<protein>
    <submittedName>
        <fullName evidence="1">Uncharacterized protein</fullName>
    </submittedName>
</protein>
<keyword evidence="2" id="KW-1185">Reference proteome</keyword>
<comment type="caution">
    <text evidence="1">The sequence shown here is derived from an EMBL/GenBank/DDBJ whole genome shotgun (WGS) entry which is preliminary data.</text>
</comment>
<reference evidence="1 2" key="1">
    <citation type="submission" date="2023-08" db="EMBL/GenBank/DDBJ databases">
        <title>Black Yeasts Isolated from many extreme environments.</title>
        <authorList>
            <person name="Coleine C."/>
            <person name="Stajich J.E."/>
            <person name="Selbmann L."/>
        </authorList>
    </citation>
    <scope>NUCLEOTIDE SEQUENCE [LARGE SCALE GENOMIC DNA]</scope>
    <source>
        <strain evidence="1 2">CCFEE 5910</strain>
    </source>
</reference>
<name>A0AAN7SW50_9EURO</name>
<evidence type="ECO:0000313" key="1">
    <source>
        <dbReference type="EMBL" id="KAK5083068.1"/>
    </source>
</evidence>
<gene>
    <name evidence="1" type="ORF">LTR05_006950</name>
</gene>
<organism evidence="1 2">
    <name type="scientific">Lithohypha guttulata</name>
    <dbReference type="NCBI Taxonomy" id="1690604"/>
    <lineage>
        <taxon>Eukaryota</taxon>
        <taxon>Fungi</taxon>
        <taxon>Dikarya</taxon>
        <taxon>Ascomycota</taxon>
        <taxon>Pezizomycotina</taxon>
        <taxon>Eurotiomycetes</taxon>
        <taxon>Chaetothyriomycetidae</taxon>
        <taxon>Chaetothyriales</taxon>
        <taxon>Trichomeriaceae</taxon>
        <taxon>Lithohypha</taxon>
    </lineage>
</organism>
<dbReference type="EMBL" id="JAVRRJ010000007">
    <property type="protein sequence ID" value="KAK5083068.1"/>
    <property type="molecule type" value="Genomic_DNA"/>
</dbReference>
<sequence length="66" mass="7454">MLVLVFGLGVVAAQYAARRGYNIFPIERFQRYFRNTNLRSAINDNAAFKISFGLMFALTALGDFQS</sequence>